<dbReference type="Gene3D" id="3.30.300.20">
    <property type="match status" value="1"/>
</dbReference>
<keyword evidence="1 2" id="KW-0690">Ribosome biogenesis</keyword>
<organism evidence="3 4">
    <name type="scientific">Candidatus Staskawiczbacteria bacterium RIFOXYC1_FULL_38_18</name>
    <dbReference type="NCBI Taxonomy" id="1802229"/>
    <lineage>
        <taxon>Bacteria</taxon>
        <taxon>Candidatus Staskawicziibacteriota</taxon>
    </lineage>
</organism>
<comment type="subcellular location">
    <subcellularLocation>
        <location evidence="2">Cytoplasm</location>
    </subcellularLocation>
</comment>
<dbReference type="STRING" id="1802229.A2401_00115"/>
<dbReference type="PANTHER" id="PTHR33515">
    <property type="entry name" value="RIBOSOME-BINDING FACTOR A, CHLOROPLASTIC-RELATED"/>
    <property type="match status" value="1"/>
</dbReference>
<dbReference type="HAMAP" id="MF_00003">
    <property type="entry name" value="RbfA"/>
    <property type="match status" value="1"/>
</dbReference>
<dbReference type="AlphaFoldDB" id="A0A1G2JD95"/>
<dbReference type="GO" id="GO:0030490">
    <property type="term" value="P:maturation of SSU-rRNA"/>
    <property type="evidence" value="ECO:0007669"/>
    <property type="project" value="UniProtKB-UniRule"/>
</dbReference>
<dbReference type="PROSITE" id="PS01319">
    <property type="entry name" value="RBFA"/>
    <property type="match status" value="1"/>
</dbReference>
<name>A0A1G2JD95_9BACT</name>
<evidence type="ECO:0000256" key="1">
    <source>
        <dbReference type="ARBA" id="ARBA00022517"/>
    </source>
</evidence>
<dbReference type="InterPro" id="IPR020053">
    <property type="entry name" value="Ribosome-bd_factorA_CS"/>
</dbReference>
<proteinExistence type="inferred from homology"/>
<dbReference type="Pfam" id="PF02033">
    <property type="entry name" value="RBFA"/>
    <property type="match status" value="1"/>
</dbReference>
<evidence type="ECO:0000256" key="2">
    <source>
        <dbReference type="HAMAP-Rule" id="MF_00003"/>
    </source>
</evidence>
<evidence type="ECO:0000313" key="4">
    <source>
        <dbReference type="Proteomes" id="UP000177751"/>
    </source>
</evidence>
<keyword evidence="2" id="KW-0963">Cytoplasm</keyword>
<dbReference type="Proteomes" id="UP000177751">
    <property type="component" value="Unassembled WGS sequence"/>
</dbReference>
<comment type="caution">
    <text evidence="3">The sequence shown here is derived from an EMBL/GenBank/DDBJ whole genome shotgun (WGS) entry which is preliminary data.</text>
</comment>
<reference evidence="3 4" key="1">
    <citation type="journal article" date="2016" name="Nat. Commun.">
        <title>Thousands of microbial genomes shed light on interconnected biogeochemical processes in an aquifer system.</title>
        <authorList>
            <person name="Anantharaman K."/>
            <person name="Brown C.T."/>
            <person name="Hug L.A."/>
            <person name="Sharon I."/>
            <person name="Castelle C.J."/>
            <person name="Probst A.J."/>
            <person name="Thomas B.C."/>
            <person name="Singh A."/>
            <person name="Wilkins M.J."/>
            <person name="Karaoz U."/>
            <person name="Brodie E.L."/>
            <person name="Williams K.H."/>
            <person name="Hubbard S.S."/>
            <person name="Banfield J.F."/>
        </authorList>
    </citation>
    <scope>NUCLEOTIDE SEQUENCE [LARGE SCALE GENOMIC DNA]</scope>
</reference>
<accession>A0A1G2JD95</accession>
<sequence>MSTNRIEKVNSLLKHEIAQIIQREVYFPDGALVTLTHVEATPNLIEAKVFISVLPEDKIDKVLETLGREVFDIQQKINKKVNMRPVPKIRFVKDEIISKAGRIEEILGQLKKDEK</sequence>
<dbReference type="InterPro" id="IPR015946">
    <property type="entry name" value="KH_dom-like_a/b"/>
</dbReference>
<dbReference type="EMBL" id="MHPP01000009">
    <property type="protein sequence ID" value="OGZ84913.1"/>
    <property type="molecule type" value="Genomic_DNA"/>
</dbReference>
<evidence type="ECO:0000313" key="3">
    <source>
        <dbReference type="EMBL" id="OGZ84913.1"/>
    </source>
</evidence>
<dbReference type="GO" id="GO:0005829">
    <property type="term" value="C:cytosol"/>
    <property type="evidence" value="ECO:0007669"/>
    <property type="project" value="TreeGrafter"/>
</dbReference>
<dbReference type="InterPro" id="IPR023799">
    <property type="entry name" value="RbfA_dom_sf"/>
</dbReference>
<comment type="function">
    <text evidence="2">One of several proteins that assist in the late maturation steps of the functional core of the 30S ribosomal subunit. Associates with free 30S ribosomal subunits (but not with 30S subunits that are part of 70S ribosomes or polysomes). Required for efficient processing of 16S rRNA. May interact with the 5'-terminal helix region of 16S rRNA.</text>
</comment>
<dbReference type="PANTHER" id="PTHR33515:SF1">
    <property type="entry name" value="RIBOSOME-BINDING FACTOR A, CHLOROPLASTIC-RELATED"/>
    <property type="match status" value="1"/>
</dbReference>
<dbReference type="GO" id="GO:0043024">
    <property type="term" value="F:ribosomal small subunit binding"/>
    <property type="evidence" value="ECO:0007669"/>
    <property type="project" value="TreeGrafter"/>
</dbReference>
<gene>
    <name evidence="2" type="primary">rbfA</name>
    <name evidence="3" type="ORF">A2401_00115</name>
</gene>
<comment type="subunit">
    <text evidence="2">Monomer. Binds 30S ribosomal subunits, but not 50S ribosomal subunits or 70S ribosomes.</text>
</comment>
<protein>
    <recommendedName>
        <fullName evidence="2">Ribosome-binding factor A</fullName>
    </recommendedName>
</protein>
<comment type="similarity">
    <text evidence="2">Belongs to the RbfA family.</text>
</comment>
<dbReference type="InterPro" id="IPR000238">
    <property type="entry name" value="RbfA"/>
</dbReference>
<dbReference type="NCBIfam" id="TIGR00082">
    <property type="entry name" value="rbfA"/>
    <property type="match status" value="1"/>
</dbReference>
<dbReference type="SUPFAM" id="SSF89919">
    <property type="entry name" value="Ribosome-binding factor A, RbfA"/>
    <property type="match status" value="1"/>
</dbReference>